<dbReference type="CDD" id="cd03364">
    <property type="entry name" value="TOPRIM_DnaG_primases"/>
    <property type="match status" value="1"/>
</dbReference>
<sequence length="448" mass="48191">MALDYYEQQLTAGGWARDYLADRFGQDVAGHPHVRPGYAPAGWTRLVNHLHAQGVTDTELQTSGLASTTKDGRLIDRFRDRAVFPITDHTSGQVLGFIGRRNPSVNDDAPHAGPKYLNTPTTPLFSKGNQLYGADASLLAAGATPVLVEGPMDAHAITLATRGMYVGVAPLGTALTGDQATQLAQLGGPVIVATDADLAGRMAAERAHWLVSQHNIPTFAAPLPQGTDPADLLHNQGADALTSAILGSCPLSELLLQERLTNLSIDEALKAAARVLATADPSSWDRTCTEIADRLGTTDQTTRRALHQAVRAWHDDPHAVATQQLDNAREVRARIEATARQATEERWAPAGDRLDARLTTQEDWPALARTMQHLHDEGHDVEALARASITDEPLVSSRPAQALRYRLAVIAPTAQATPHAVTGNKPKSHDEDHRIIAPGHDRSEGVPR</sequence>
<evidence type="ECO:0000256" key="1">
    <source>
        <dbReference type="SAM" id="MobiDB-lite"/>
    </source>
</evidence>
<organism evidence="3 4">
    <name type="scientific">Ornithinimicrobium cryptoxanthini</name>
    <dbReference type="NCBI Taxonomy" id="2934161"/>
    <lineage>
        <taxon>Bacteria</taxon>
        <taxon>Bacillati</taxon>
        <taxon>Actinomycetota</taxon>
        <taxon>Actinomycetes</taxon>
        <taxon>Micrococcales</taxon>
        <taxon>Ornithinimicrobiaceae</taxon>
        <taxon>Ornithinimicrobium</taxon>
    </lineage>
</organism>
<accession>A0ABY4YMH3</accession>
<dbReference type="EMBL" id="CP099490">
    <property type="protein sequence ID" value="USQ78011.1"/>
    <property type="molecule type" value="Genomic_DNA"/>
</dbReference>
<dbReference type="PANTHER" id="PTHR30313">
    <property type="entry name" value="DNA PRIMASE"/>
    <property type="match status" value="1"/>
</dbReference>
<dbReference type="InterPro" id="IPR034151">
    <property type="entry name" value="TOPRIM_DnaG_bac"/>
</dbReference>
<feature type="region of interest" description="Disordered" evidence="1">
    <location>
        <begin position="415"/>
        <end position="448"/>
    </location>
</feature>
<dbReference type="Proteomes" id="UP001056535">
    <property type="component" value="Chromosome"/>
</dbReference>
<gene>
    <name evidence="3" type="ORF">NF557_07915</name>
</gene>
<dbReference type="SMART" id="SM00493">
    <property type="entry name" value="TOPRIM"/>
    <property type="match status" value="1"/>
</dbReference>
<dbReference type="InterPro" id="IPR050219">
    <property type="entry name" value="DnaG_primase"/>
</dbReference>
<dbReference type="InterPro" id="IPR037068">
    <property type="entry name" value="DNA_primase_core_N_sf"/>
</dbReference>
<evidence type="ECO:0000313" key="3">
    <source>
        <dbReference type="EMBL" id="USQ78011.1"/>
    </source>
</evidence>
<protein>
    <submittedName>
        <fullName evidence="3">Toprim domain-containing protein</fullName>
    </submittedName>
</protein>
<name>A0ABY4YMH3_9MICO</name>
<dbReference type="PANTHER" id="PTHR30313:SF2">
    <property type="entry name" value="DNA PRIMASE"/>
    <property type="match status" value="1"/>
</dbReference>
<feature type="compositionally biased region" description="Basic and acidic residues" evidence="1">
    <location>
        <begin position="427"/>
        <end position="448"/>
    </location>
</feature>
<evidence type="ECO:0000259" key="2">
    <source>
        <dbReference type="PROSITE" id="PS50880"/>
    </source>
</evidence>
<proteinExistence type="predicted"/>
<keyword evidence="4" id="KW-1185">Reference proteome</keyword>
<dbReference type="InterPro" id="IPR006171">
    <property type="entry name" value="TOPRIM_dom"/>
</dbReference>
<feature type="domain" description="Toprim" evidence="2">
    <location>
        <begin position="143"/>
        <end position="224"/>
    </location>
</feature>
<dbReference type="PROSITE" id="PS50880">
    <property type="entry name" value="TOPRIM"/>
    <property type="match status" value="1"/>
</dbReference>
<dbReference type="Gene3D" id="3.90.980.10">
    <property type="entry name" value="DNA primase, catalytic core, N-terminal domain"/>
    <property type="match status" value="1"/>
</dbReference>
<dbReference type="SUPFAM" id="SSF56731">
    <property type="entry name" value="DNA primase core"/>
    <property type="match status" value="1"/>
</dbReference>
<dbReference type="InterPro" id="IPR013264">
    <property type="entry name" value="DNAG_N"/>
</dbReference>
<dbReference type="Pfam" id="PF13155">
    <property type="entry name" value="Toprim_2"/>
    <property type="match status" value="1"/>
</dbReference>
<dbReference type="Pfam" id="PF08275">
    <property type="entry name" value="DNAG_N"/>
    <property type="match status" value="1"/>
</dbReference>
<reference evidence="3" key="1">
    <citation type="submission" date="2022-06" db="EMBL/GenBank/DDBJ databases">
        <title>Ornithinimicrobium JY.X270.</title>
        <authorList>
            <person name="Huang Y."/>
        </authorList>
    </citation>
    <scope>NUCLEOTIDE SEQUENCE</scope>
    <source>
        <strain evidence="3">JY.X270</strain>
    </source>
</reference>
<evidence type="ECO:0000313" key="4">
    <source>
        <dbReference type="Proteomes" id="UP001056535"/>
    </source>
</evidence>
<dbReference type="Gene3D" id="3.40.1360.10">
    <property type="match status" value="1"/>
</dbReference>